<gene>
    <name evidence="2" type="ORF">OLEA9_A027735</name>
</gene>
<proteinExistence type="inferred from homology"/>
<sequence length="369" mass="42294">MASPEMAYGVPAINVVGECFCVPYPVDLVVKKKIRGFSHVHTDVLDVNGNHLLQIDGKLWQLQKKRIVRDPAGFPILTIREKVLKCRHRWIVHRGESSDLSSLLYTVQRSHPFQIRTQLDVFLANNTREDSCNFHVSGSYYDQSLRVYRGDVLIAEQEHHRLLEEKAVEKNGRSNCTRRRIGEESAEESERMGLFGSKYDDAADYSTKPPMRSSLANPGIRLVQCMLSWLIISRRKLLCSMSKNRTWSWLLITMKKQPIFSKVRKYPKAIEIYEEIAQQSLSNNLLKYGVKVLKAGICQLCKSDVVAINNALERYQDLAVAIDEEDIDKYTGAIKESDSMTRLDAWKTTRLLKVKEALKATELEEDDLT</sequence>
<dbReference type="InterPro" id="IPR038595">
    <property type="entry name" value="LOR_sf"/>
</dbReference>
<dbReference type="Pfam" id="PF04525">
    <property type="entry name" value="LOR"/>
    <property type="match status" value="1"/>
</dbReference>
<dbReference type="Gene3D" id="2.40.160.200">
    <property type="entry name" value="LURP1-related"/>
    <property type="match status" value="1"/>
</dbReference>
<dbReference type="PANTHER" id="PTHR31087:SF17">
    <property type="entry name" value="PROTEIN LURP-ONE-RELATED 14-RELATED"/>
    <property type="match status" value="1"/>
</dbReference>
<evidence type="ECO:0000313" key="3">
    <source>
        <dbReference type="Proteomes" id="UP000594638"/>
    </source>
</evidence>
<dbReference type="Proteomes" id="UP000594638">
    <property type="component" value="Unassembled WGS sequence"/>
</dbReference>
<dbReference type="SUPFAM" id="SSF48452">
    <property type="entry name" value="TPR-like"/>
    <property type="match status" value="1"/>
</dbReference>
<protein>
    <submittedName>
        <fullName evidence="2">LURP-one-related 14</fullName>
    </submittedName>
</protein>
<name>A0A8S0SJA8_OLEEU</name>
<keyword evidence="3" id="KW-1185">Reference proteome</keyword>
<dbReference type="InterPro" id="IPR011990">
    <property type="entry name" value="TPR-like_helical_dom_sf"/>
</dbReference>
<dbReference type="InterPro" id="IPR025659">
    <property type="entry name" value="Tubby-like_C"/>
</dbReference>
<dbReference type="OrthoDB" id="97518at2759"/>
<accession>A0A8S0SJA8</accession>
<comment type="similarity">
    <text evidence="1">Belongs to the LOR family.</text>
</comment>
<evidence type="ECO:0000256" key="1">
    <source>
        <dbReference type="ARBA" id="ARBA00005437"/>
    </source>
</evidence>
<dbReference type="PANTHER" id="PTHR31087">
    <property type="match status" value="1"/>
</dbReference>
<evidence type="ECO:0000313" key="2">
    <source>
        <dbReference type="EMBL" id="CAA2991741.1"/>
    </source>
</evidence>
<dbReference type="EMBL" id="CACTIH010005427">
    <property type="protein sequence ID" value="CAA2991741.1"/>
    <property type="molecule type" value="Genomic_DNA"/>
</dbReference>
<dbReference type="InterPro" id="IPR007612">
    <property type="entry name" value="LOR"/>
</dbReference>
<organism evidence="2 3">
    <name type="scientific">Olea europaea subsp. europaea</name>
    <dbReference type="NCBI Taxonomy" id="158383"/>
    <lineage>
        <taxon>Eukaryota</taxon>
        <taxon>Viridiplantae</taxon>
        <taxon>Streptophyta</taxon>
        <taxon>Embryophyta</taxon>
        <taxon>Tracheophyta</taxon>
        <taxon>Spermatophyta</taxon>
        <taxon>Magnoliopsida</taxon>
        <taxon>eudicotyledons</taxon>
        <taxon>Gunneridae</taxon>
        <taxon>Pentapetalae</taxon>
        <taxon>asterids</taxon>
        <taxon>lamiids</taxon>
        <taxon>Lamiales</taxon>
        <taxon>Oleaceae</taxon>
        <taxon>Oleeae</taxon>
        <taxon>Olea</taxon>
    </lineage>
</organism>
<dbReference type="Gene3D" id="1.25.40.10">
    <property type="entry name" value="Tetratricopeptide repeat domain"/>
    <property type="match status" value="1"/>
</dbReference>
<dbReference type="SUPFAM" id="SSF54518">
    <property type="entry name" value="Tubby C-terminal domain-like"/>
    <property type="match status" value="1"/>
</dbReference>
<dbReference type="AlphaFoldDB" id="A0A8S0SJA8"/>
<comment type="caution">
    <text evidence="2">The sequence shown here is derived from an EMBL/GenBank/DDBJ whole genome shotgun (WGS) entry which is preliminary data.</text>
</comment>
<dbReference type="Gramene" id="OE9A027735T1">
    <property type="protein sequence ID" value="OE9A027735C1"/>
    <property type="gene ID" value="OE9A027735"/>
</dbReference>
<dbReference type="Pfam" id="PF14938">
    <property type="entry name" value="SNAP"/>
    <property type="match status" value="1"/>
</dbReference>
<reference evidence="2 3" key="1">
    <citation type="submission" date="2019-12" db="EMBL/GenBank/DDBJ databases">
        <authorList>
            <person name="Alioto T."/>
            <person name="Alioto T."/>
            <person name="Gomez Garrido J."/>
        </authorList>
    </citation>
    <scope>NUCLEOTIDE SEQUENCE [LARGE SCALE GENOMIC DNA]</scope>
</reference>